<reference evidence="1 2" key="3">
    <citation type="journal article" date="2004" name="Nature">
        <title>Finishing the euchromatic sequence of the human genome.</title>
        <authorList>
            <consortium name="International Human Genome Sequencing Consortium"/>
        </authorList>
    </citation>
    <scope>NUCLEOTIDE SEQUENCE [LARGE SCALE GENOMIC DNA]</scope>
</reference>
<evidence type="ECO:0007829" key="3">
    <source>
        <dbReference type="PubMed" id="22814378"/>
    </source>
</evidence>
<reference evidence="1" key="5">
    <citation type="submission" date="2025-08" db="UniProtKB">
        <authorList>
            <consortium name="Ensembl"/>
        </authorList>
    </citation>
    <scope>IDENTIFICATION</scope>
</reference>
<dbReference type="EMBL" id="AC026801">
    <property type="status" value="NOT_ANNOTATED_CDS"/>
    <property type="molecule type" value="Genomic_DNA"/>
</dbReference>
<dbReference type="AlphaFoldDB" id="D6RDL2"/>
<reference evidence="3" key="4">
    <citation type="journal article" date="2012" name="Proc. Natl. Acad. Sci. U.S.A.">
        <title>N-terminal acetylome analyses and functional insights of the N-terminal acetyltransferase NatB.</title>
        <authorList>
            <person name="Van Damme P."/>
            <person name="Lasa M."/>
            <person name="Polevoda B."/>
            <person name="Gazquez C."/>
            <person name="Elosegui-Artola A."/>
            <person name="Kim D.S."/>
            <person name="De Juan-Pardo E."/>
            <person name="Demeyer K."/>
            <person name="Hole K."/>
            <person name="Larrea E."/>
            <person name="Timmerman E."/>
            <person name="Prieto J."/>
            <person name="Arnesen T."/>
            <person name="Sherman F."/>
            <person name="Gevaert K."/>
            <person name="Aldabe R."/>
        </authorList>
    </citation>
    <scope>IDENTIFICATION BY MASS SPECTROMETRY [LARGE SCALE ANALYSIS]</scope>
</reference>
<dbReference type="Proteomes" id="UP000005640">
    <property type="component" value="Chromosome 5"/>
</dbReference>
<dbReference type="UCSC" id="uc063cwf.1">
    <property type="organism name" value="human"/>
</dbReference>
<dbReference type="Ensembl" id="ENST00000515448.5">
    <property type="protein sequence ID" value="ENSP00000425337.1"/>
    <property type="gene ID" value="ENSG00000039560.14"/>
</dbReference>
<dbReference type="OrthoDB" id="194358at2759"/>
<name>D6RDL2_HUMAN</name>
<proteinExistence type="evidence at protein level"/>
<dbReference type="HOGENOM" id="CLU_3428466_0_0_1"/>
<dbReference type="GeneTree" id="ENSGT00940000157400"/>
<dbReference type="HGNC" id="HGNC:14873">
    <property type="gene designation" value="RAI14"/>
</dbReference>
<evidence type="ECO:0000313" key="1">
    <source>
        <dbReference type="Ensembl" id="ENSP00000425337.1"/>
    </source>
</evidence>
<organism evidence="1 2">
    <name type="scientific">Homo sapiens</name>
    <name type="common">Human</name>
    <dbReference type="NCBI Taxonomy" id="9606"/>
    <lineage>
        <taxon>Eukaryota</taxon>
        <taxon>Metazoa</taxon>
        <taxon>Chordata</taxon>
        <taxon>Craniata</taxon>
        <taxon>Vertebrata</taxon>
        <taxon>Euteleostomi</taxon>
        <taxon>Mammalia</taxon>
        <taxon>Eutheria</taxon>
        <taxon>Euarchontoglires</taxon>
        <taxon>Primates</taxon>
        <taxon>Haplorrhini</taxon>
        <taxon>Catarrhini</taxon>
        <taxon>Hominidae</taxon>
        <taxon>Homo</taxon>
    </lineage>
</organism>
<dbReference type="MassIVE" id="D6RDL2"/>
<dbReference type="EMBL" id="AC016602">
    <property type="status" value="NOT_ANNOTATED_CDS"/>
    <property type="molecule type" value="Genomic_DNA"/>
</dbReference>
<dbReference type="EMBL" id="AC025754">
    <property type="status" value="NOT_ANNOTATED_CDS"/>
    <property type="molecule type" value="Genomic_DNA"/>
</dbReference>
<protein>
    <submittedName>
        <fullName evidence="1">Retinoic acid induced 14</fullName>
    </submittedName>
</protein>
<dbReference type="ExpressionAtlas" id="D6RDL2">
    <property type="expression patterns" value="baseline and differential"/>
</dbReference>
<dbReference type="Ensembl" id="ENST00000515448.5">
    <property type="protein sequence ID" value="ENSP00000425337.1"/>
    <property type="gene ID" value="ENSG00000039560.15"/>
</dbReference>
<dbReference type="VEuPathDB" id="HostDB:ENSG00000039560"/>
<dbReference type="ChiTaRS" id="RAI14">
    <property type="organism name" value="human"/>
</dbReference>
<keyword evidence="2" id="KW-1185">Reference proteome</keyword>
<sequence>MKSLKAKFRKSDEFEICKEL</sequence>
<reference evidence="1" key="6">
    <citation type="submission" date="2025-09" db="UniProtKB">
        <authorList>
            <consortium name="Ensembl"/>
        </authorList>
    </citation>
    <scope>IDENTIFICATION</scope>
</reference>
<evidence type="ECO:0000313" key="2">
    <source>
        <dbReference type="Proteomes" id="UP000005640"/>
    </source>
</evidence>
<gene>
    <name evidence="1" type="primary">RAI14</name>
</gene>
<reference evidence="1 2" key="1">
    <citation type="journal article" date="2001" name="Nature">
        <title>Initial sequencing and analysis of the human genome.</title>
        <authorList>
            <consortium name="International Human Genome Sequencing Consortium"/>
            <person name="Lander E.S."/>
            <person name="Linton L.M."/>
            <person name="Birren B."/>
            <person name="Nusbaum C."/>
            <person name="Zody M.C."/>
            <person name="Baldwin J."/>
            <person name="Devon K."/>
            <person name="Dewar K."/>
            <person name="Doyle M."/>
            <person name="FitzHugh W."/>
            <person name="Funke R."/>
            <person name="Gage D."/>
            <person name="Harris K."/>
            <person name="Heaford A."/>
            <person name="Howland J."/>
            <person name="Kann L."/>
            <person name="Lehoczky J."/>
            <person name="LeVine R."/>
            <person name="McEwan P."/>
            <person name="McKernan K."/>
            <person name="Meldrim J."/>
            <person name="Mesirov J.P."/>
            <person name="Miranda C."/>
            <person name="Morris W."/>
            <person name="Naylor J."/>
            <person name="Raymond C."/>
            <person name="Rosetti M."/>
            <person name="Santos R."/>
            <person name="Sheridan A."/>
            <person name="Sougnez C."/>
            <person name="Stange-Thomann N."/>
            <person name="Stojanovic N."/>
            <person name="Subramanian A."/>
            <person name="Wyman D."/>
            <person name="Rogers J."/>
            <person name="Sulston J."/>
            <person name="Ainscough R."/>
            <person name="Beck S."/>
            <person name="Bentley D."/>
            <person name="Burton J."/>
            <person name="Clee C."/>
            <person name="Carter N."/>
            <person name="Coulson A."/>
            <person name="Deadman R."/>
            <person name="Deloukas P."/>
            <person name="Dunham A."/>
            <person name="Dunham I."/>
            <person name="Durbin R."/>
            <person name="French L."/>
            <person name="Grafham D."/>
            <person name="Gregory S."/>
            <person name="Hubbard T."/>
            <person name="Humphray S."/>
            <person name="Hunt A."/>
            <person name="Jones M."/>
            <person name="Lloyd C."/>
            <person name="McMurray A."/>
            <person name="Matthews L."/>
            <person name="Mercer S."/>
            <person name="Milne S."/>
            <person name="Mullikin J.C."/>
            <person name="Mungall A."/>
            <person name="Plumb R."/>
            <person name="Ross M."/>
            <person name="Shownkeen R."/>
            <person name="Sims S."/>
            <person name="Waterston R.H."/>
            <person name="Wilson R.K."/>
            <person name="Hillier L.W."/>
            <person name="McPherson J.D."/>
            <person name="Marra M.A."/>
            <person name="Mardis E.R."/>
            <person name="Fulton L.A."/>
            <person name="Chinwalla A.T."/>
            <person name="Pepin K.H."/>
            <person name="Gish W.R."/>
            <person name="Chissoe S.L."/>
            <person name="Wendl M.C."/>
            <person name="Delehaunty K.D."/>
            <person name="Miner T.L."/>
            <person name="Delehaunty A."/>
            <person name="Kramer J.B."/>
            <person name="Cook L.L."/>
            <person name="Fulton R.S."/>
            <person name="Johnson D.L."/>
            <person name="Minx P.J."/>
            <person name="Clifton S.W."/>
            <person name="Hawkins T."/>
            <person name="Branscomb E."/>
            <person name="Predki P."/>
            <person name="Richardson P."/>
            <person name="Wenning S."/>
            <person name="Slezak T."/>
            <person name="Doggett N."/>
            <person name="Cheng J.F."/>
            <person name="Olsen A."/>
            <person name="Lucas S."/>
            <person name="Elkin C."/>
            <person name="Uberbacher E."/>
            <person name="Frazier M."/>
            <person name="Gibbs R.A."/>
            <person name="Muzny D.M."/>
            <person name="Scherer S.E."/>
            <person name="Bouck J.B."/>
            <person name="Sodergren E.J."/>
            <person name="Worley K.C."/>
            <person name="Rives C.M."/>
            <person name="Gorrell J.H."/>
            <person name="Metzker M.L."/>
            <person name="Naylor S.L."/>
            <person name="Kucherlapati R.S."/>
            <person name="Nelson D.L."/>
            <person name="Weinstock G.M."/>
            <person name="Sakaki Y."/>
            <person name="Fujiyama A."/>
            <person name="Hattori M."/>
            <person name="Yada T."/>
            <person name="Toyoda A."/>
            <person name="Itoh T."/>
            <person name="Kawagoe C."/>
            <person name="Watanabe H."/>
            <person name="Totoki Y."/>
            <person name="Taylor T."/>
            <person name="Weissenbach J."/>
            <person name="Heilig R."/>
            <person name="Saurin W."/>
            <person name="Artiguenave F."/>
            <person name="Brottier P."/>
            <person name="Bruls T."/>
            <person name="Pelletier E."/>
            <person name="Robert C."/>
            <person name="Wincker P."/>
            <person name="Smith D.R."/>
            <person name="Doucette-Stamm L."/>
            <person name="Rubenfield M."/>
            <person name="Weinstock K."/>
            <person name="Lee H.M."/>
            <person name="Dubois J."/>
            <person name="Rosenthal A."/>
            <person name="Platzer M."/>
            <person name="Nyakatura G."/>
            <person name="Taudien S."/>
            <person name="Rump A."/>
            <person name="Yang H."/>
            <person name="Yu J."/>
            <person name="Wang J."/>
            <person name="Huang G."/>
            <person name="Gu J."/>
            <person name="Hood L."/>
            <person name="Rowen L."/>
            <person name="Madan A."/>
            <person name="Qin S."/>
            <person name="Davis R.W."/>
            <person name="Federspiel N.A."/>
            <person name="Abola A.P."/>
            <person name="Proctor M.J."/>
            <person name="Myers R.M."/>
            <person name="Schmutz J."/>
            <person name="Dickson M."/>
            <person name="Grimwood J."/>
            <person name="Cox D.R."/>
            <person name="Olson M.V."/>
            <person name="Kaul R."/>
            <person name="Raymond C."/>
            <person name="Shimizu N."/>
            <person name="Kawasaki K."/>
            <person name="Minoshima S."/>
            <person name="Evans G.A."/>
            <person name="Athanasiou M."/>
            <person name="Schultz R."/>
            <person name="Roe B.A."/>
            <person name="Chen F."/>
            <person name="Pan H."/>
            <person name="Ramser J."/>
            <person name="Lehrach H."/>
            <person name="Reinhardt R."/>
            <person name="McCombie W.R."/>
            <person name="de la Bastide M."/>
            <person name="Dedhia N."/>
            <person name="Blocker H."/>
            <person name="Hornischer K."/>
            <person name="Nordsiek G."/>
            <person name="Agarwala R."/>
            <person name="Aravind L."/>
            <person name="Bailey J.A."/>
            <person name="Bateman A."/>
            <person name="Batzoglou S."/>
            <person name="Birney E."/>
            <person name="Bork P."/>
            <person name="Brown D.G."/>
            <person name="Burge C.B."/>
            <person name="Cerutti L."/>
            <person name="Chen H.C."/>
            <person name="Church D."/>
            <person name="Clamp M."/>
            <person name="Copley R.R."/>
            <person name="Doerks T."/>
            <person name="Eddy S.R."/>
            <person name="Eichler E.E."/>
            <person name="Furey T.S."/>
            <person name="Galagan J."/>
            <person name="Gilbert J.G."/>
            <person name="Harmon C."/>
            <person name="Hayashizaki Y."/>
            <person name="Haussler D."/>
            <person name="Hermjakob H."/>
            <person name="Hokamp K."/>
            <person name="Jang W."/>
            <person name="Johnson L.S."/>
            <person name="Jones T.A."/>
            <person name="Kasif S."/>
            <person name="Kaspryzk A."/>
            <person name="Kennedy S."/>
            <person name="Kent W.J."/>
            <person name="Kitts P."/>
            <person name="Koonin E.V."/>
            <person name="Korf I."/>
            <person name="Kulp D."/>
            <person name="Lancet D."/>
            <person name="Lowe T.M."/>
            <person name="McLysaght A."/>
            <person name="Mikkelsen T."/>
            <person name="Moran J.V."/>
            <person name="Mulder N."/>
            <person name="Pollara V.J."/>
            <person name="Ponting C.P."/>
            <person name="Schuler G."/>
            <person name="Schultz J."/>
            <person name="Slater G."/>
            <person name="Smit A.F."/>
            <person name="Stupka E."/>
            <person name="Szustakowski J."/>
            <person name="Thierry-Mieg D."/>
            <person name="Thierry-Mieg J."/>
            <person name="Wagner L."/>
            <person name="Wallis J."/>
            <person name="Wheeler R."/>
            <person name="Williams A."/>
            <person name="Wolf Y.I."/>
            <person name="Wolfe K.H."/>
            <person name="Yang S.P."/>
            <person name="Yeh R.F."/>
            <person name="Collins F."/>
            <person name="Guyer M.S."/>
            <person name="Peterson J."/>
            <person name="Felsenfeld A."/>
            <person name="Wetterstrand K.A."/>
            <person name="Patrinos A."/>
            <person name="Morgan M.J."/>
            <person name="de Jong P."/>
            <person name="Catanese J.J."/>
            <person name="Osoegawa K."/>
            <person name="Shizuya H."/>
            <person name="Choi S."/>
            <person name="Chen Y.J."/>
        </authorList>
    </citation>
    <scope>NUCLEOTIDE SEQUENCE [LARGE SCALE GENOMIC DNA]</scope>
</reference>
<accession>D6RDL2</accession>
<dbReference type="Bgee" id="ENSG00000039560">
    <property type="expression patterns" value="Expressed in stromal cell of endometrium and 187 other cell types or tissues"/>
</dbReference>
<dbReference type="OpenTargets" id="ENSG00000039560"/>
<reference evidence="1 2" key="2">
    <citation type="journal article" date="2004" name="Nature">
        <title>The DNA sequence and comparative analysis of human chromosome 5.</title>
        <authorList>
            <person name="Schmutz J."/>
            <person name="Martin J."/>
            <person name="Terry A."/>
            <person name="Couronne O."/>
            <person name="Grimwood J."/>
            <person name="Lowry S."/>
            <person name="Gordon L.A."/>
            <person name="Scott D."/>
            <person name="Xie G."/>
            <person name="Huang W."/>
            <person name="Hellsten U."/>
            <person name="Tran-Gyamfi M."/>
            <person name="She X."/>
            <person name="Prabhakar S."/>
            <person name="Aerts A."/>
            <person name="Altherr M."/>
            <person name="Bajorek E."/>
            <person name="Black S."/>
            <person name="Branscomb E."/>
            <person name="Caoile C."/>
            <person name="Challacombe J.F."/>
            <person name="Chan Y.M."/>
            <person name="Denys M."/>
            <person name="Detter J.C."/>
            <person name="Escobar J."/>
            <person name="Flowers D."/>
            <person name="Fotopulos D."/>
            <person name="Glavina T."/>
            <person name="Gomez M."/>
            <person name="Gonzales E."/>
            <person name="Goodstein D."/>
            <person name="Grigoriev I."/>
            <person name="Groza M."/>
            <person name="Hammon N."/>
            <person name="Hawkins T."/>
            <person name="Haydu L."/>
            <person name="Israni S."/>
            <person name="Jett J."/>
            <person name="Kadner K."/>
            <person name="Kimball H."/>
            <person name="Kobayashi A."/>
            <person name="Lopez F."/>
            <person name="Lou Y."/>
            <person name="Martinez D."/>
            <person name="Medina C."/>
            <person name="Morgan J."/>
            <person name="Nandkeshwar R."/>
            <person name="Noonan J.P."/>
            <person name="Pitluck S."/>
            <person name="Pollard M."/>
            <person name="Predki P."/>
            <person name="Priest J."/>
            <person name="Ramirez L."/>
            <person name="Retterer J."/>
            <person name="Rodriguez A."/>
            <person name="Rogers S."/>
            <person name="Salamov A."/>
            <person name="Salazar A."/>
            <person name="Thayer N."/>
            <person name="Tice H."/>
            <person name="Tsai M."/>
            <person name="Ustaszewska A."/>
            <person name="Vo N."/>
            <person name="Wheeler J."/>
            <person name="Wu K."/>
            <person name="Yang J."/>
            <person name="Dickson M."/>
            <person name="Cheng J.F."/>
            <person name="Eichler E.E."/>
            <person name="Olsen A."/>
            <person name="Pennacchio L.A."/>
            <person name="Rokhsar D.S."/>
            <person name="Richardson P."/>
            <person name="Lucas S.M."/>
            <person name="Myers R.M."/>
            <person name="Rubin E.M."/>
        </authorList>
    </citation>
    <scope>NUCLEOTIDE SEQUENCE [LARGE SCALE GENOMIC DNA]</scope>
</reference>